<dbReference type="PANTHER" id="PTHR45527">
    <property type="entry name" value="NONRIBOSOMAL PEPTIDE SYNTHETASE"/>
    <property type="match status" value="1"/>
</dbReference>
<dbReference type="FunFam" id="1.10.1200.10:FF:000005">
    <property type="entry name" value="Nonribosomal peptide synthetase 1"/>
    <property type="match status" value="1"/>
</dbReference>
<dbReference type="SUPFAM" id="SSF47336">
    <property type="entry name" value="ACP-like"/>
    <property type="match status" value="1"/>
</dbReference>
<dbReference type="FunFam" id="3.40.50.12780:FF:000012">
    <property type="entry name" value="Non-ribosomal peptide synthetase"/>
    <property type="match status" value="1"/>
</dbReference>
<dbReference type="GO" id="GO:0005829">
    <property type="term" value="C:cytosol"/>
    <property type="evidence" value="ECO:0007669"/>
    <property type="project" value="TreeGrafter"/>
</dbReference>
<dbReference type="CDD" id="cd19531">
    <property type="entry name" value="LCL_NRPS-like"/>
    <property type="match status" value="2"/>
</dbReference>
<gene>
    <name evidence="6" type="ORF">AVDCRST_MAG81-4344</name>
</gene>
<dbReference type="FunFam" id="3.30.559.10:FF:000012">
    <property type="entry name" value="Non-ribosomal peptide synthetase"/>
    <property type="match status" value="2"/>
</dbReference>
<dbReference type="GO" id="GO:0008610">
    <property type="term" value="P:lipid biosynthetic process"/>
    <property type="evidence" value="ECO:0007669"/>
    <property type="project" value="UniProtKB-ARBA"/>
</dbReference>
<dbReference type="Pfam" id="PF13193">
    <property type="entry name" value="AMP-binding_C"/>
    <property type="match status" value="1"/>
</dbReference>
<name>A0A6J4VSQ3_9CYAN</name>
<dbReference type="PROSITE" id="PS00455">
    <property type="entry name" value="AMP_BINDING"/>
    <property type="match status" value="1"/>
</dbReference>
<comment type="similarity">
    <text evidence="2">Belongs to the ATP-dependent AMP-binding enzyme family.</text>
</comment>
<keyword evidence="3" id="KW-0596">Phosphopantetheine</keyword>
<evidence type="ECO:0000256" key="1">
    <source>
        <dbReference type="ARBA" id="ARBA00001957"/>
    </source>
</evidence>
<dbReference type="PANTHER" id="PTHR45527:SF1">
    <property type="entry name" value="FATTY ACID SYNTHASE"/>
    <property type="match status" value="1"/>
</dbReference>
<dbReference type="Gene3D" id="3.40.50.980">
    <property type="match status" value="2"/>
</dbReference>
<dbReference type="InterPro" id="IPR020845">
    <property type="entry name" value="AMP-binding_CS"/>
</dbReference>
<dbReference type="PROSITE" id="PS00012">
    <property type="entry name" value="PHOSPHOPANTETHEINE"/>
    <property type="match status" value="1"/>
</dbReference>
<reference evidence="6" key="1">
    <citation type="submission" date="2020-02" db="EMBL/GenBank/DDBJ databases">
        <authorList>
            <person name="Meier V. D."/>
        </authorList>
    </citation>
    <scope>NUCLEOTIDE SEQUENCE</scope>
    <source>
        <strain evidence="6">AVDCRST_MAG81</strain>
    </source>
</reference>
<dbReference type="FunFam" id="3.30.300.30:FF:000010">
    <property type="entry name" value="Enterobactin synthetase component F"/>
    <property type="match status" value="1"/>
</dbReference>
<dbReference type="SUPFAM" id="SSF56801">
    <property type="entry name" value="Acetyl-CoA synthetase-like"/>
    <property type="match status" value="1"/>
</dbReference>
<accession>A0A6J4VSQ3</accession>
<dbReference type="GO" id="GO:0043041">
    <property type="term" value="P:amino acid activation for nonribosomal peptide biosynthetic process"/>
    <property type="evidence" value="ECO:0007669"/>
    <property type="project" value="TreeGrafter"/>
</dbReference>
<dbReference type="InterPro" id="IPR025110">
    <property type="entry name" value="AMP-bd_C"/>
</dbReference>
<evidence type="ECO:0000259" key="5">
    <source>
        <dbReference type="PROSITE" id="PS50075"/>
    </source>
</evidence>
<dbReference type="InterPro" id="IPR023213">
    <property type="entry name" value="CAT-like_dom_sf"/>
</dbReference>
<dbReference type="Gene3D" id="3.30.559.10">
    <property type="entry name" value="Chloramphenicol acetyltransferase-like domain"/>
    <property type="match status" value="2"/>
</dbReference>
<evidence type="ECO:0000313" key="6">
    <source>
        <dbReference type="EMBL" id="CAA9588146.1"/>
    </source>
</evidence>
<dbReference type="InterPro" id="IPR020806">
    <property type="entry name" value="PKS_PP-bd"/>
</dbReference>
<dbReference type="Pfam" id="PF00501">
    <property type="entry name" value="AMP-binding"/>
    <property type="match status" value="1"/>
</dbReference>
<dbReference type="NCBIfam" id="TIGR01733">
    <property type="entry name" value="AA-adenyl-dom"/>
    <property type="match status" value="1"/>
</dbReference>
<proteinExistence type="inferred from homology"/>
<sequence>MNQLSQRLAALSPEQRALLEKRLQQRGLQPLTPVEIPRRPADAVVPLSFDQQRLWFFEQLVPGSALYNTPFAVKITGSLNLPVLKQSLQAIAQRHEILRTQFTLEAEQVVQVVQPTVALPLPVVALQSLAGEEQLLAVQQHMAETARQPFDISQVPLLRLKLMQLGTTEHVLVCVLHHLIADGWSRGVLIRELGALYTAGVSGHAASLPELPIQYGDFALWQRQCQDAAFNQHLQYWQQQLAEPLPVLELPSGFPRPLTQSFQGAKQAVQLPLELSQALKALSQQEGITLFMTLLTGFKALLSSQTGQTDIVVGTDIANRHRPQTEGLIGLFVNQLVLRTDLSGNLSFRQLLQRVQEGTLAAYSHQDMPFEQLVATLNPNRDLSRSPLFQVKFVLQNLPTPDWQLPGLNVEVLPDIDTGTTGLDLFLSLAEMPQGLSGSLEYNTDVYSAGTIQRFLAHFQQLLIAAVAHPDQPLQSLSLLTPAEQVQLQAWNQTEVAYPLDRCLHHWIEDQVERTPNAIAVVFGNTQLTYRELNQQANQLAHRLQQLGVAPETLVGICVERSLEMVIGLLGILKAGGAYVPLEPSYPPERLAFMLQDAQVPILLTQQALLKTLPTTKAQILCLDSGWDLIQARPSTENLKSKIQNSFSLAYVIYTSGSTGKPKGAMNTLQGICNRLLWMQDAYGLTTADRVLQKTPFSFDVSVWEFFWPLMTGACLVVAPPNAHKDSAELVRLITQHQITTLHFVPSMLRVFLTEPGVETCTSLRRVICSGEALAVDLQNLCFQRLAAELHNLYGPTEAAVDVTAWACQPDWQERRVPIGRAIANTQIYILNSHLQPVPVGVMGELHIGGVGVGRGYLNRPELTAEKFITNPFSDQGDRLYKTGDLARYRPDGSLEYLDRVDHQVKLRGLRIELGEIEAVLTQHPAVQEAVVVAREDQAGQPQLVAYWVACQMPTADAAHLRSHLLQSLPDYMVPAQFIWMAALPTLPNGKLDRRALPAPDWEAKVETFVAPRSSVEQRLVEIWAKYLNCDRIGIHDSFFALGGHSLLATQVISEIRQVFQIELPLRCLFESPTVAELAEAVTRAVTAGQSQTITTGAGTFIPPLQPTSRDQPLPLSFAQQRLWFLQQLEPEAPLYNGAALVRLRGELDARALEQGLQAIVQRHETLRTRFVMVNGELVQQVKPQMTVELTVVDLSTVAEPRQSQQAQALGLQSAQQPFDLTTGPLLRASLLRLSATKHCLILTLHHIVSDGWSIGVLVRELAALYPAFVQGQPSPLPVLPVQYADYAVWQRQWLQGEVLQTQLNYWKQQLDNQPPALVFPSEVTASGSQTNVHPNAGSKHPFCLSAELTAALKQVSQKQNVTLFMTLLAAFNLLLYDLTGTPDLVVGSPIANRNRPEIEDLIGFFVNTLVLRTDLSGDPSFAELLQRVRQVALGAYAHQDLPFEQLVSELQPDRTLSQAPFFRVWFVLQNTPMPPLALSGLTLDVADLETGLVRHDLKLDLTESGAQLSSFFEFKTAVFDPEAITRLQARFEQLLHQVTAHADLPLSQVQERLDQAQATAFQASQRQRLSRLRRPASSL</sequence>
<dbReference type="GO" id="GO:0031177">
    <property type="term" value="F:phosphopantetheine binding"/>
    <property type="evidence" value="ECO:0007669"/>
    <property type="project" value="InterPro"/>
</dbReference>
<dbReference type="SMART" id="SM00823">
    <property type="entry name" value="PKS_PP"/>
    <property type="match status" value="1"/>
</dbReference>
<dbReference type="FunFam" id="3.40.50.980:FF:000002">
    <property type="entry name" value="Enterobactin synthetase component F"/>
    <property type="match status" value="1"/>
</dbReference>
<dbReference type="GO" id="GO:0003824">
    <property type="term" value="F:catalytic activity"/>
    <property type="evidence" value="ECO:0007669"/>
    <property type="project" value="InterPro"/>
</dbReference>
<dbReference type="EMBL" id="CADCWO010000226">
    <property type="protein sequence ID" value="CAA9588146.1"/>
    <property type="molecule type" value="Genomic_DNA"/>
</dbReference>
<dbReference type="SUPFAM" id="SSF52777">
    <property type="entry name" value="CoA-dependent acyltransferases"/>
    <property type="match status" value="4"/>
</dbReference>
<dbReference type="Pfam" id="PF00550">
    <property type="entry name" value="PP-binding"/>
    <property type="match status" value="1"/>
</dbReference>
<dbReference type="Gene3D" id="2.30.38.10">
    <property type="entry name" value="Luciferase, Domain 3"/>
    <property type="match status" value="1"/>
</dbReference>
<dbReference type="InterPro" id="IPR045851">
    <property type="entry name" value="AMP-bd_C_sf"/>
</dbReference>
<evidence type="ECO:0000256" key="4">
    <source>
        <dbReference type="ARBA" id="ARBA00022553"/>
    </source>
</evidence>
<evidence type="ECO:0000256" key="3">
    <source>
        <dbReference type="ARBA" id="ARBA00022450"/>
    </source>
</evidence>
<dbReference type="Pfam" id="PF00668">
    <property type="entry name" value="Condensation"/>
    <property type="match status" value="2"/>
</dbReference>
<dbReference type="InterPro" id="IPR001242">
    <property type="entry name" value="Condensation_dom"/>
</dbReference>
<dbReference type="CDD" id="cd17646">
    <property type="entry name" value="A_NRPS_AB3403-like"/>
    <property type="match status" value="1"/>
</dbReference>
<dbReference type="GO" id="GO:0044550">
    <property type="term" value="P:secondary metabolite biosynthetic process"/>
    <property type="evidence" value="ECO:0007669"/>
    <property type="project" value="UniProtKB-ARBA"/>
</dbReference>
<dbReference type="InterPro" id="IPR006162">
    <property type="entry name" value="Ppantetheine_attach_site"/>
</dbReference>
<protein>
    <submittedName>
        <fullName evidence="6">Polyketide synthase modules and related proteins</fullName>
    </submittedName>
</protein>
<comment type="cofactor">
    <cofactor evidence="1">
        <name>pantetheine 4'-phosphate</name>
        <dbReference type="ChEBI" id="CHEBI:47942"/>
    </cofactor>
</comment>
<dbReference type="InterPro" id="IPR036736">
    <property type="entry name" value="ACP-like_sf"/>
</dbReference>
<feature type="domain" description="Carrier" evidence="5">
    <location>
        <begin position="1011"/>
        <end position="1086"/>
    </location>
</feature>
<dbReference type="PROSITE" id="PS50075">
    <property type="entry name" value="CARRIER"/>
    <property type="match status" value="1"/>
</dbReference>
<dbReference type="Gene3D" id="3.30.559.30">
    <property type="entry name" value="Nonribosomal peptide synthetase, condensation domain"/>
    <property type="match status" value="2"/>
</dbReference>
<evidence type="ECO:0000256" key="2">
    <source>
        <dbReference type="ARBA" id="ARBA00006432"/>
    </source>
</evidence>
<dbReference type="Gene3D" id="1.10.1200.10">
    <property type="entry name" value="ACP-like"/>
    <property type="match status" value="1"/>
</dbReference>
<dbReference type="InterPro" id="IPR000873">
    <property type="entry name" value="AMP-dep_synth/lig_dom"/>
</dbReference>
<dbReference type="FunFam" id="2.30.38.10:FF:000001">
    <property type="entry name" value="Non-ribosomal peptide synthetase PvdI"/>
    <property type="match status" value="1"/>
</dbReference>
<dbReference type="Gene3D" id="3.30.300.30">
    <property type="match status" value="1"/>
</dbReference>
<dbReference type="InterPro" id="IPR009081">
    <property type="entry name" value="PP-bd_ACP"/>
</dbReference>
<dbReference type="InterPro" id="IPR010071">
    <property type="entry name" value="AA_adenyl_dom"/>
</dbReference>
<dbReference type="FunFam" id="3.40.50.980:FF:000001">
    <property type="entry name" value="Non-ribosomal peptide synthetase"/>
    <property type="match status" value="1"/>
</dbReference>
<organism evidence="6">
    <name type="scientific">uncultured Synechococcales cyanobacterium</name>
    <dbReference type="NCBI Taxonomy" id="1936017"/>
    <lineage>
        <taxon>Bacteria</taxon>
        <taxon>Bacillati</taxon>
        <taxon>Cyanobacteriota</taxon>
        <taxon>Cyanophyceae</taxon>
        <taxon>Synechococcales</taxon>
        <taxon>environmental samples</taxon>
    </lineage>
</organism>
<keyword evidence="4" id="KW-0597">Phosphoprotein</keyword>